<dbReference type="Pfam" id="PF07411">
    <property type="entry name" value="DUF1508"/>
    <property type="match status" value="2"/>
</dbReference>
<dbReference type="RefSeq" id="WP_061531997.1">
    <property type="nucleotide sequence ID" value="NZ_CP013233.1"/>
</dbReference>
<evidence type="ECO:0000259" key="1">
    <source>
        <dbReference type="Pfam" id="PF07411"/>
    </source>
</evidence>
<dbReference type="InterPro" id="IPR051141">
    <property type="entry name" value="UPF0339_domain"/>
</dbReference>
<dbReference type="OrthoDB" id="9802792at2"/>
<keyword evidence="3" id="KW-1185">Reference proteome</keyword>
<protein>
    <recommendedName>
        <fullName evidence="1">DUF1508 domain-containing protein</fullName>
    </recommendedName>
</protein>
<dbReference type="EMBL" id="CP013235">
    <property type="protein sequence ID" value="AMP08112.1"/>
    <property type="molecule type" value="Genomic_DNA"/>
</dbReference>
<organism evidence="2 3">
    <name type="scientific">Collimonas arenae</name>
    <dbReference type="NCBI Taxonomy" id="279058"/>
    <lineage>
        <taxon>Bacteria</taxon>
        <taxon>Pseudomonadati</taxon>
        <taxon>Pseudomonadota</taxon>
        <taxon>Betaproteobacteria</taxon>
        <taxon>Burkholderiales</taxon>
        <taxon>Oxalobacteraceae</taxon>
        <taxon>Collimonas</taxon>
    </lineage>
</organism>
<dbReference type="SUPFAM" id="SSF160113">
    <property type="entry name" value="YegP-like"/>
    <property type="match status" value="2"/>
</dbReference>
<reference evidence="2 3" key="1">
    <citation type="submission" date="2015-11" db="EMBL/GenBank/DDBJ databases">
        <title>Exploring the genomic traits of fungus-feeding bacterial genus Collimonas.</title>
        <authorList>
            <person name="Song C."/>
            <person name="Schmidt R."/>
            <person name="de Jager V."/>
            <person name="Krzyzanowska D."/>
            <person name="Jongedijk E."/>
            <person name="Cankar K."/>
            <person name="Beekwilder J."/>
            <person name="van Veen A."/>
            <person name="de Boer W."/>
            <person name="van Veen J.A."/>
            <person name="Garbeva P."/>
        </authorList>
    </citation>
    <scope>NUCLEOTIDE SEQUENCE [LARGE SCALE GENOMIC DNA]</scope>
    <source>
        <strain evidence="2 3">Ter282</strain>
    </source>
</reference>
<dbReference type="PANTHER" id="PTHR40606:SF1">
    <property type="entry name" value="UPF0339 PROTEIN YEGP"/>
    <property type="match status" value="1"/>
</dbReference>
<dbReference type="PANTHER" id="PTHR40606">
    <property type="match status" value="1"/>
</dbReference>
<dbReference type="AlphaFoldDB" id="A0A127QER6"/>
<dbReference type="Proteomes" id="UP000071778">
    <property type="component" value="Chromosome"/>
</dbReference>
<evidence type="ECO:0000313" key="3">
    <source>
        <dbReference type="Proteomes" id="UP000071778"/>
    </source>
</evidence>
<name>A0A127QER6_9BURK</name>
<dbReference type="Gene3D" id="2.30.29.80">
    <property type="match status" value="1"/>
</dbReference>
<dbReference type="InterPro" id="IPR036913">
    <property type="entry name" value="YegP-like_sf"/>
</dbReference>
<sequence>MAASYVLKKSVDGQFYFLLQASNGEVVLNSEMYVAKASAENGIASVQNNCTQDDRYSRNQASNGKFYFNLKAANHQVIGSSQMYTTTSARDAGIDAVKKNGPSTNIKDEA</sequence>
<gene>
    <name evidence="2" type="ORF">CAter282_0290</name>
</gene>
<proteinExistence type="predicted"/>
<accession>A0A127QER6</accession>
<feature type="domain" description="DUF1508" evidence="1">
    <location>
        <begin position="61"/>
        <end position="108"/>
    </location>
</feature>
<feature type="domain" description="DUF1508" evidence="1">
    <location>
        <begin position="12"/>
        <end position="56"/>
    </location>
</feature>
<dbReference type="PATRIC" id="fig|279058.17.peg.313"/>
<evidence type="ECO:0000313" key="2">
    <source>
        <dbReference type="EMBL" id="AMP08112.1"/>
    </source>
</evidence>
<dbReference type="InterPro" id="IPR010879">
    <property type="entry name" value="DUF1508"/>
</dbReference>